<dbReference type="EMBL" id="JAIQCV010000012">
    <property type="protein sequence ID" value="KAH1039582.1"/>
    <property type="molecule type" value="Genomic_DNA"/>
</dbReference>
<dbReference type="Proteomes" id="UP000828251">
    <property type="component" value="Unassembled WGS sequence"/>
</dbReference>
<dbReference type="AlphaFoldDB" id="A0A9D3ZJ62"/>
<reference evidence="1 2" key="1">
    <citation type="journal article" date="2021" name="Plant Biotechnol. J.">
        <title>Multi-omics assisted identification of the key and species-specific regulatory components of drought-tolerant mechanisms in Gossypium stocksii.</title>
        <authorList>
            <person name="Yu D."/>
            <person name="Ke L."/>
            <person name="Zhang D."/>
            <person name="Wu Y."/>
            <person name="Sun Y."/>
            <person name="Mei J."/>
            <person name="Sun J."/>
            <person name="Sun Y."/>
        </authorList>
    </citation>
    <scope>NUCLEOTIDE SEQUENCE [LARGE SCALE GENOMIC DNA]</scope>
    <source>
        <strain evidence="2">cv. E1</strain>
        <tissue evidence="1">Leaf</tissue>
    </source>
</reference>
<evidence type="ECO:0000313" key="2">
    <source>
        <dbReference type="Proteomes" id="UP000828251"/>
    </source>
</evidence>
<comment type="caution">
    <text evidence="1">The sequence shown here is derived from an EMBL/GenBank/DDBJ whole genome shotgun (WGS) entry which is preliminary data.</text>
</comment>
<sequence length="80" mass="9061">MDLVEVPFSVLSLESHSSVFVSCISRDGGQGLSGEDISLKRCGTSYKVGKQWFVRRAREVVRHFTRLQLARELGRASRFM</sequence>
<proteinExistence type="predicted"/>
<evidence type="ECO:0000313" key="1">
    <source>
        <dbReference type="EMBL" id="KAH1039582.1"/>
    </source>
</evidence>
<protein>
    <submittedName>
        <fullName evidence="1">Uncharacterized protein</fullName>
    </submittedName>
</protein>
<keyword evidence="2" id="KW-1185">Reference proteome</keyword>
<accession>A0A9D3ZJ62</accession>
<gene>
    <name evidence="1" type="ORF">J1N35_041325</name>
</gene>
<name>A0A9D3ZJ62_9ROSI</name>
<organism evidence="1 2">
    <name type="scientific">Gossypium stocksii</name>
    <dbReference type="NCBI Taxonomy" id="47602"/>
    <lineage>
        <taxon>Eukaryota</taxon>
        <taxon>Viridiplantae</taxon>
        <taxon>Streptophyta</taxon>
        <taxon>Embryophyta</taxon>
        <taxon>Tracheophyta</taxon>
        <taxon>Spermatophyta</taxon>
        <taxon>Magnoliopsida</taxon>
        <taxon>eudicotyledons</taxon>
        <taxon>Gunneridae</taxon>
        <taxon>Pentapetalae</taxon>
        <taxon>rosids</taxon>
        <taxon>malvids</taxon>
        <taxon>Malvales</taxon>
        <taxon>Malvaceae</taxon>
        <taxon>Malvoideae</taxon>
        <taxon>Gossypium</taxon>
    </lineage>
</organism>